<organism evidence="1 2">
    <name type="scientific">Streptococcus ruminantium</name>
    <dbReference type="NCBI Taxonomy" id="1917441"/>
    <lineage>
        <taxon>Bacteria</taxon>
        <taxon>Bacillati</taxon>
        <taxon>Bacillota</taxon>
        <taxon>Bacilli</taxon>
        <taxon>Lactobacillales</taxon>
        <taxon>Streptococcaceae</taxon>
        <taxon>Streptococcus</taxon>
    </lineage>
</organism>
<evidence type="ECO:0000313" key="2">
    <source>
        <dbReference type="Proteomes" id="UP000269331"/>
    </source>
</evidence>
<evidence type="ECO:0000313" key="1">
    <source>
        <dbReference type="EMBL" id="BBA93318.1"/>
    </source>
</evidence>
<dbReference type="EMBL" id="AP018400">
    <property type="protein sequence ID" value="BBA93318.1"/>
    <property type="molecule type" value="Genomic_DNA"/>
</dbReference>
<dbReference type="KEGG" id="srq:SR187_8575"/>
<proteinExistence type="predicted"/>
<gene>
    <name evidence="1" type="ORF">SR187_8575</name>
</gene>
<dbReference type="Proteomes" id="UP000269331">
    <property type="component" value="Chromosome"/>
</dbReference>
<reference evidence="1 2" key="1">
    <citation type="journal article" date="2018" name="Genome Biol. Evol.">
        <title>Complete Genome Sequence of Streptococcus ruminantium sp. nov. GUT-187T (=DSM 104980T =JCM 31869T), the Type Strain of S. ruminantium, and Comparison with Genome Sequences of Streptococcus suis Strains.</title>
        <authorList>
            <person name="Tohya M."/>
            <person name="Sekizaki T."/>
            <person name="Miyoshi-Akiyama T."/>
        </authorList>
    </citation>
    <scope>NUCLEOTIDE SEQUENCE [LARGE SCALE GENOMIC DNA]</scope>
    <source>
        <strain evidence="1 2">GUT187T</strain>
    </source>
</reference>
<sequence>MKQYSFSFSVSGGDAALCSIGFRIIESKDKVEVLLYLFHPAIPRKLRKPEQAVFTMIGTL</sequence>
<name>A0A2Z5U5C6_9STRE</name>
<accession>A0A2Z5U5C6</accession>
<dbReference type="AlphaFoldDB" id="A0A2Z5U5C6"/>
<protein>
    <submittedName>
        <fullName evidence="1">Penicillin-binding protein 1A</fullName>
    </submittedName>
</protein>